<dbReference type="AlphaFoldDB" id="A0A3P5X1H4"/>
<evidence type="ECO:0000313" key="1">
    <source>
        <dbReference type="EMBL" id="VDC28158.1"/>
    </source>
</evidence>
<accession>A0A3P5X1H4</accession>
<dbReference type="OrthoDB" id="193829at2"/>
<name>A0A3P5X1H4_9BACL</name>
<protein>
    <submittedName>
        <fullName evidence="1">Uncharacterized protein</fullName>
    </submittedName>
</protein>
<reference evidence="1 2" key="1">
    <citation type="submission" date="2018-11" db="EMBL/GenBank/DDBJ databases">
        <authorList>
            <person name="Criscuolo A."/>
        </authorList>
    </citation>
    <scope>NUCLEOTIDE SEQUENCE [LARGE SCALE GENOMIC DNA]</scope>
    <source>
        <strain evidence="1">ATB-66</strain>
    </source>
</reference>
<dbReference type="RefSeq" id="WP_124070260.1">
    <property type="nucleotide sequence ID" value="NZ_CBCRXF010000005.1"/>
</dbReference>
<organism evidence="1 2">
    <name type="scientific">Filibacter tadaridae</name>
    <dbReference type="NCBI Taxonomy" id="2483811"/>
    <lineage>
        <taxon>Bacteria</taxon>
        <taxon>Bacillati</taxon>
        <taxon>Bacillota</taxon>
        <taxon>Bacilli</taxon>
        <taxon>Bacillales</taxon>
        <taxon>Caryophanaceae</taxon>
        <taxon>Filibacter</taxon>
    </lineage>
</organism>
<dbReference type="EMBL" id="UXAV01000041">
    <property type="protein sequence ID" value="VDC28158.1"/>
    <property type="molecule type" value="Genomic_DNA"/>
</dbReference>
<gene>
    <name evidence="1" type="ORF">FILTAD_01778</name>
</gene>
<sequence length="177" mass="20908">MSIKEKVKDIITGAGIGYFDTGICGEYARYDLYMDDKDKEVRRNALMAFTMMLGTWHSGSSFSFTPQHLRKFDGGFGEWRRHELHHYMKAFVTHQQAIQRDFPVMYAFIVWFFIHIEDERTLTYEESFPELDTEWCTRLRQEVLQPNAAIERPSMKSFFIESGIEPFFISDFPGEKN</sequence>
<keyword evidence="2" id="KW-1185">Reference proteome</keyword>
<proteinExistence type="predicted"/>
<evidence type="ECO:0000313" key="2">
    <source>
        <dbReference type="Proteomes" id="UP000270468"/>
    </source>
</evidence>
<dbReference type="Proteomes" id="UP000270468">
    <property type="component" value="Unassembled WGS sequence"/>
</dbReference>